<dbReference type="Pfam" id="PF12784">
    <property type="entry name" value="PDDEXK_2"/>
    <property type="match status" value="1"/>
</dbReference>
<name>A0A0E2E5T9_TREDN</name>
<dbReference type="Proteomes" id="UP000011705">
    <property type="component" value="Chromosome"/>
</dbReference>
<dbReference type="AlphaFoldDB" id="A0A0E2E5T9"/>
<reference evidence="1" key="1">
    <citation type="submission" date="2012-01" db="EMBL/GenBank/DDBJ databases">
        <title>The Genome Sequence of Treponema denticola H-22.</title>
        <authorList>
            <consortium name="The Broad Institute Genome Sequencing Platform"/>
            <person name="Earl A."/>
            <person name="Ward D."/>
            <person name="Feldgarden M."/>
            <person name="Gevers D."/>
            <person name="Blanton J.M."/>
            <person name="Fenno C.J."/>
            <person name="Baranova O.V."/>
            <person name="Mathney J."/>
            <person name="Dewhirst F.E."/>
            <person name="Izard J."/>
            <person name="Young S.K."/>
            <person name="Zeng Q."/>
            <person name="Gargeya S."/>
            <person name="Fitzgerald M."/>
            <person name="Haas B."/>
            <person name="Abouelleil A."/>
            <person name="Alvarado L."/>
            <person name="Arachchi H.M."/>
            <person name="Berlin A."/>
            <person name="Chapman S.B."/>
            <person name="Gearin G."/>
            <person name="Goldberg J."/>
            <person name="Griggs A."/>
            <person name="Gujja S."/>
            <person name="Hansen M."/>
            <person name="Heiman D."/>
            <person name="Howarth C."/>
            <person name="Larimer J."/>
            <person name="Lui A."/>
            <person name="MacDonald P.J.P."/>
            <person name="McCowen C."/>
            <person name="Montmayeur A."/>
            <person name="Murphy C."/>
            <person name="Neiman D."/>
            <person name="Pearson M."/>
            <person name="Priest M."/>
            <person name="Roberts A."/>
            <person name="Saif S."/>
            <person name="Shea T."/>
            <person name="Sisk P."/>
            <person name="Stolte C."/>
            <person name="Sykes S."/>
            <person name="Wortman J."/>
            <person name="Nusbaum C."/>
            <person name="Birren B."/>
        </authorList>
    </citation>
    <scope>NUCLEOTIDE SEQUENCE [LARGE SCALE GENOMIC DNA]</scope>
    <source>
        <strain evidence="1">H-22</strain>
    </source>
</reference>
<dbReference type="HOGENOM" id="CLU_195397_0_0_12"/>
<dbReference type="EMBL" id="AGDV01000012">
    <property type="protein sequence ID" value="EMB33223.1"/>
    <property type="molecule type" value="Genomic_DNA"/>
</dbReference>
<gene>
    <name evidence="1" type="ORF">HMPREF9726_01584</name>
</gene>
<sequence length="81" mass="9167">MKQLFKITLRNDYAFKRVFGVEENKDVLQDLLECVLDIPRGLDKGAHQKALETAKAFKQFGFDINKIAEGTGLPVEEIEAL</sequence>
<proteinExistence type="predicted"/>
<dbReference type="PATRIC" id="fig|999432.5.peg.1643"/>
<organism evidence="1">
    <name type="scientific">Treponema denticola H-22</name>
    <dbReference type="NCBI Taxonomy" id="999432"/>
    <lineage>
        <taxon>Bacteria</taxon>
        <taxon>Pseudomonadati</taxon>
        <taxon>Spirochaetota</taxon>
        <taxon>Spirochaetia</taxon>
        <taxon>Spirochaetales</taxon>
        <taxon>Treponemataceae</taxon>
        <taxon>Treponema</taxon>
    </lineage>
</organism>
<accession>A0A0E2E5T9</accession>
<protein>
    <submittedName>
        <fullName evidence="1">Uncharacterized protein</fullName>
    </submittedName>
</protein>
<evidence type="ECO:0000313" key="1">
    <source>
        <dbReference type="EMBL" id="EMB33223.1"/>
    </source>
</evidence>
<comment type="caution">
    <text evidence="1">The sequence shown here is derived from an EMBL/GenBank/DDBJ whole genome shotgun (WGS) entry which is preliminary data.</text>
</comment>